<protein>
    <submittedName>
        <fullName evidence="6">1-acyl-sn-glycerol-3-phosphate acyltransferase</fullName>
    </submittedName>
</protein>
<dbReference type="InterPro" id="IPR002123">
    <property type="entry name" value="Plipid/glycerol_acylTrfase"/>
</dbReference>
<accession>A0A395JTP4</accession>
<dbReference type="Proteomes" id="UP000253083">
    <property type="component" value="Unassembled WGS sequence"/>
</dbReference>
<dbReference type="SUPFAM" id="SSF69593">
    <property type="entry name" value="Glycerol-3-phosphate (1)-acyltransferase"/>
    <property type="match status" value="1"/>
</dbReference>
<evidence type="ECO:0000256" key="4">
    <source>
        <dbReference type="SAM" id="Phobius"/>
    </source>
</evidence>
<dbReference type="EMBL" id="QNRT01000001">
    <property type="protein sequence ID" value="RBP53702.1"/>
    <property type="molecule type" value="Genomic_DNA"/>
</dbReference>
<evidence type="ECO:0000256" key="1">
    <source>
        <dbReference type="ARBA" id="ARBA00005189"/>
    </source>
</evidence>
<dbReference type="CDD" id="cd07989">
    <property type="entry name" value="LPLAT_AGPAT-like"/>
    <property type="match status" value="1"/>
</dbReference>
<keyword evidence="3 6" id="KW-0012">Acyltransferase</keyword>
<evidence type="ECO:0000256" key="2">
    <source>
        <dbReference type="ARBA" id="ARBA00022679"/>
    </source>
</evidence>
<dbReference type="SMART" id="SM00563">
    <property type="entry name" value="PlsC"/>
    <property type="match status" value="1"/>
</dbReference>
<dbReference type="OrthoDB" id="9812274at2"/>
<dbReference type="PANTHER" id="PTHR10434:SF66">
    <property type="entry name" value="PHOSPHOLIPID_GLYCEROL ACYLTRANSFERASE DOMAIN-CONTAINING PROTEIN"/>
    <property type="match status" value="1"/>
</dbReference>
<dbReference type="GO" id="GO:0003841">
    <property type="term" value="F:1-acylglycerol-3-phosphate O-acyltransferase activity"/>
    <property type="evidence" value="ECO:0007669"/>
    <property type="project" value="TreeGrafter"/>
</dbReference>
<organism evidence="6 7">
    <name type="scientific">Arenicella xantha</name>
    <dbReference type="NCBI Taxonomy" id="644221"/>
    <lineage>
        <taxon>Bacteria</taxon>
        <taxon>Pseudomonadati</taxon>
        <taxon>Pseudomonadota</taxon>
        <taxon>Gammaproteobacteria</taxon>
        <taxon>Arenicellales</taxon>
        <taxon>Arenicellaceae</taxon>
        <taxon>Arenicella</taxon>
    </lineage>
</organism>
<dbReference type="GO" id="GO:0006654">
    <property type="term" value="P:phosphatidic acid biosynthetic process"/>
    <property type="evidence" value="ECO:0007669"/>
    <property type="project" value="TreeGrafter"/>
</dbReference>
<evidence type="ECO:0000259" key="5">
    <source>
        <dbReference type="SMART" id="SM00563"/>
    </source>
</evidence>
<sequence>MLLIVPALSVNHAWRILAAGICYILFAIGALLPGIYIFCLALLPIDQAAKQRRVRNVIQSLCRFYVQLIQASGLMSYSLEGERPTAISGHLVISNHTMLIDALFVLAYVENLCCVVKASLCHNPFTYLPIKSAGYISNGDPALVERAAEKIAQGENILIFPEGTRNQYDLQLDFKRGAANIAVLSNAPILPIVLCCMPRALGKGQKWYEIPKDKSKIIMQFHSVLQIAQCIDTAEPRTRQYRKLTEWLRDYYYKAVSAVVGS</sequence>
<evidence type="ECO:0000256" key="3">
    <source>
        <dbReference type="ARBA" id="ARBA00023315"/>
    </source>
</evidence>
<comment type="caution">
    <text evidence="6">The sequence shown here is derived from an EMBL/GenBank/DDBJ whole genome shotgun (WGS) entry which is preliminary data.</text>
</comment>
<keyword evidence="7" id="KW-1185">Reference proteome</keyword>
<dbReference type="InParanoid" id="A0A395JTP4"/>
<keyword evidence="4" id="KW-0812">Transmembrane</keyword>
<comment type="pathway">
    <text evidence="1">Lipid metabolism.</text>
</comment>
<keyword evidence="2 6" id="KW-0808">Transferase</keyword>
<dbReference type="Pfam" id="PF01553">
    <property type="entry name" value="Acyltransferase"/>
    <property type="match status" value="1"/>
</dbReference>
<keyword evidence="4" id="KW-0472">Membrane</keyword>
<evidence type="ECO:0000313" key="7">
    <source>
        <dbReference type="Proteomes" id="UP000253083"/>
    </source>
</evidence>
<proteinExistence type="predicted"/>
<evidence type="ECO:0000313" key="6">
    <source>
        <dbReference type="EMBL" id="RBP53702.1"/>
    </source>
</evidence>
<feature type="transmembrane region" description="Helical" evidence="4">
    <location>
        <begin position="12"/>
        <end position="45"/>
    </location>
</feature>
<dbReference type="AlphaFoldDB" id="A0A395JTP4"/>
<gene>
    <name evidence="6" type="ORF">DFR28_1011091</name>
</gene>
<dbReference type="PANTHER" id="PTHR10434">
    <property type="entry name" value="1-ACYL-SN-GLYCEROL-3-PHOSPHATE ACYLTRANSFERASE"/>
    <property type="match status" value="1"/>
</dbReference>
<name>A0A395JTP4_9GAMM</name>
<feature type="domain" description="Phospholipid/glycerol acyltransferase" evidence="5">
    <location>
        <begin position="90"/>
        <end position="197"/>
    </location>
</feature>
<dbReference type="RefSeq" id="WP_113953244.1">
    <property type="nucleotide sequence ID" value="NZ_QNRT01000001.1"/>
</dbReference>
<reference evidence="6 7" key="1">
    <citation type="submission" date="2018-06" db="EMBL/GenBank/DDBJ databases">
        <title>Genomic Encyclopedia of Type Strains, Phase IV (KMG-IV): sequencing the most valuable type-strain genomes for metagenomic binning, comparative biology and taxonomic classification.</title>
        <authorList>
            <person name="Goeker M."/>
        </authorList>
    </citation>
    <scope>NUCLEOTIDE SEQUENCE [LARGE SCALE GENOMIC DNA]</scope>
    <source>
        <strain evidence="6 7">DSM 24032</strain>
    </source>
</reference>
<keyword evidence="4" id="KW-1133">Transmembrane helix</keyword>